<keyword evidence="5 8" id="KW-0472">Membrane</keyword>
<keyword evidence="11" id="KW-1185">Reference proteome</keyword>
<accession>A0A7H0HAR1</accession>
<evidence type="ECO:0000256" key="5">
    <source>
        <dbReference type="ARBA" id="ARBA00023136"/>
    </source>
</evidence>
<evidence type="ECO:0000313" key="10">
    <source>
        <dbReference type="EMBL" id="QNP57627.1"/>
    </source>
</evidence>
<keyword evidence="3" id="KW-0732">Signal</keyword>
<dbReference type="GO" id="GO:0016020">
    <property type="term" value="C:membrane"/>
    <property type="evidence" value="ECO:0007669"/>
    <property type="project" value="UniProtKB-SubCell"/>
</dbReference>
<feature type="transmembrane region" description="Helical" evidence="8">
    <location>
        <begin position="81"/>
        <end position="101"/>
    </location>
</feature>
<dbReference type="InterPro" id="IPR007829">
    <property type="entry name" value="TM2"/>
</dbReference>
<keyword evidence="2 8" id="KW-0812">Transmembrane</keyword>
<sequence length="364" mass="39289">MSRQPASAASSQGGTNVSTSLPPPPPPPGSTPPPHGSVPPSPRWVSQPAPPPPPPSPQPIGIVPEPPRFAEDSNAEGAKDFVVTVLLSFFLGMFGADRFYLGKTRSGVWKLVTFGGFGYWWLFDLVLTLIGRQRDAAGHRLQGYGAYKWTVWILAGSVFAASVIAGLIGAVWTIATGADTESASTSMTALMFPLAAGIAVLAFRYRRRRSGPKPVQAPAHPRDPLPPKIRTHVEKLSALRQAYVLQAAAGTDAAAPFVSQIESLIQNVTELFRRLGSKADASQRAYAVTEYDDVLSKLAGALDRDYILDVLMNPRFWDNPAERVASVQGALRAVDRQLVDNIRQVNADRGLEFQVGVEGIRDMR</sequence>
<dbReference type="EMBL" id="CP060789">
    <property type="protein sequence ID" value="QNP57627.1"/>
    <property type="molecule type" value="Genomic_DNA"/>
</dbReference>
<dbReference type="PANTHER" id="PTHR21016">
    <property type="entry name" value="BETA-AMYLOID BINDING PROTEIN-RELATED"/>
    <property type="match status" value="1"/>
</dbReference>
<evidence type="ECO:0000256" key="7">
    <source>
        <dbReference type="SAM" id="MobiDB-lite"/>
    </source>
</evidence>
<organism evidence="10 11">
    <name type="scientific">Tessaracoccus defluvii</name>
    <dbReference type="NCBI Taxonomy" id="1285901"/>
    <lineage>
        <taxon>Bacteria</taxon>
        <taxon>Bacillati</taxon>
        <taxon>Actinomycetota</taxon>
        <taxon>Actinomycetes</taxon>
        <taxon>Propionibacteriales</taxon>
        <taxon>Propionibacteriaceae</taxon>
        <taxon>Tessaracoccus</taxon>
    </lineage>
</organism>
<dbReference type="KEGG" id="tdf:H9L22_14255"/>
<feature type="region of interest" description="Disordered" evidence="7">
    <location>
        <begin position="1"/>
        <end position="69"/>
    </location>
</feature>
<evidence type="ECO:0000313" key="11">
    <source>
        <dbReference type="Proteomes" id="UP000516117"/>
    </source>
</evidence>
<dbReference type="InterPro" id="IPR050932">
    <property type="entry name" value="TM2D1-3-like"/>
</dbReference>
<comment type="subcellular location">
    <subcellularLocation>
        <location evidence="1">Membrane</location>
        <topology evidence="1">Multi-pass membrane protein</topology>
    </subcellularLocation>
</comment>
<proteinExistence type="predicted"/>
<dbReference type="Pfam" id="PF05154">
    <property type="entry name" value="TM2"/>
    <property type="match status" value="1"/>
</dbReference>
<dbReference type="AlphaFoldDB" id="A0A7H0HAR1"/>
<feature type="domain" description="TM2" evidence="9">
    <location>
        <begin position="79"/>
        <end position="126"/>
    </location>
</feature>
<feature type="compositionally biased region" description="Pro residues" evidence="7">
    <location>
        <begin position="21"/>
        <end position="58"/>
    </location>
</feature>
<evidence type="ECO:0000259" key="9">
    <source>
        <dbReference type="Pfam" id="PF05154"/>
    </source>
</evidence>
<feature type="transmembrane region" description="Helical" evidence="8">
    <location>
        <begin position="187"/>
        <end position="205"/>
    </location>
</feature>
<feature type="compositionally biased region" description="Polar residues" evidence="7">
    <location>
        <begin position="1"/>
        <end position="16"/>
    </location>
</feature>
<evidence type="ECO:0000256" key="6">
    <source>
        <dbReference type="ARBA" id="ARBA00023180"/>
    </source>
</evidence>
<protein>
    <submittedName>
        <fullName evidence="10">NINE protein</fullName>
    </submittedName>
</protein>
<dbReference type="Proteomes" id="UP000516117">
    <property type="component" value="Chromosome"/>
</dbReference>
<keyword evidence="4 8" id="KW-1133">Transmembrane helix</keyword>
<gene>
    <name evidence="10" type="ORF">H9L22_14255</name>
</gene>
<evidence type="ECO:0000256" key="1">
    <source>
        <dbReference type="ARBA" id="ARBA00004141"/>
    </source>
</evidence>
<evidence type="ECO:0000256" key="2">
    <source>
        <dbReference type="ARBA" id="ARBA00022692"/>
    </source>
</evidence>
<keyword evidence="6" id="KW-0325">Glycoprotein</keyword>
<evidence type="ECO:0000256" key="3">
    <source>
        <dbReference type="ARBA" id="ARBA00022729"/>
    </source>
</evidence>
<evidence type="ECO:0000256" key="8">
    <source>
        <dbReference type="SAM" id="Phobius"/>
    </source>
</evidence>
<name>A0A7H0HAR1_9ACTN</name>
<dbReference type="PANTHER" id="PTHR21016:SF7">
    <property type="entry name" value="TM2 DOMAIN-CONTAINING PROTEIN 3"/>
    <property type="match status" value="1"/>
</dbReference>
<reference evidence="10 11" key="1">
    <citation type="submission" date="2020-08" db="EMBL/GenBank/DDBJ databases">
        <title>Genome sequence of Tessaracoccus defluvii JCM 17540T.</title>
        <authorList>
            <person name="Hyun D.-W."/>
            <person name="Bae J.-W."/>
        </authorList>
    </citation>
    <scope>NUCLEOTIDE SEQUENCE [LARGE SCALE GENOMIC DNA]</scope>
    <source>
        <strain evidence="10 11">JCM 17540</strain>
    </source>
</reference>
<evidence type="ECO:0000256" key="4">
    <source>
        <dbReference type="ARBA" id="ARBA00022989"/>
    </source>
</evidence>
<feature type="transmembrane region" description="Helical" evidence="8">
    <location>
        <begin position="151"/>
        <end position="175"/>
    </location>
</feature>
<feature type="transmembrane region" description="Helical" evidence="8">
    <location>
        <begin position="107"/>
        <end position="130"/>
    </location>
</feature>